<evidence type="ECO:0000256" key="4">
    <source>
        <dbReference type="ARBA" id="ARBA00023163"/>
    </source>
</evidence>
<dbReference type="NCBIfam" id="TIGR02937">
    <property type="entry name" value="sigma70-ECF"/>
    <property type="match status" value="1"/>
</dbReference>
<dbReference type="Pfam" id="PF04539">
    <property type="entry name" value="Sigma70_r3"/>
    <property type="match status" value="1"/>
</dbReference>
<dbReference type="InterPro" id="IPR007627">
    <property type="entry name" value="RNA_pol_sigma70_r2"/>
</dbReference>
<dbReference type="InterPro" id="IPR007630">
    <property type="entry name" value="RNA_pol_sigma70_r4"/>
</dbReference>
<dbReference type="GO" id="GO:0016987">
    <property type="term" value="F:sigma factor activity"/>
    <property type="evidence" value="ECO:0007669"/>
    <property type="project" value="UniProtKB-KW"/>
</dbReference>
<dbReference type="Pfam" id="PF04542">
    <property type="entry name" value="Sigma70_r2"/>
    <property type="match status" value="1"/>
</dbReference>
<reference evidence="8" key="2">
    <citation type="submission" date="2020-09" db="EMBL/GenBank/DDBJ databases">
        <authorList>
            <person name="Sun Q."/>
            <person name="Kim S."/>
        </authorList>
    </citation>
    <scope>NUCLEOTIDE SEQUENCE</scope>
    <source>
        <strain evidence="8">KCTC 23430</strain>
    </source>
</reference>
<evidence type="ECO:0000259" key="7">
    <source>
        <dbReference type="PROSITE" id="PS00716"/>
    </source>
</evidence>
<dbReference type="InterPro" id="IPR014284">
    <property type="entry name" value="RNA_pol_sigma-70_dom"/>
</dbReference>
<dbReference type="CDD" id="cd06171">
    <property type="entry name" value="Sigma70_r4"/>
    <property type="match status" value="1"/>
</dbReference>
<comment type="caution">
    <text evidence="8">The sequence shown here is derived from an EMBL/GenBank/DDBJ whole genome shotgun (WGS) entry which is preliminary data.</text>
</comment>
<organism evidence="8 9">
    <name type="scientific">Parahalioglobus pacificus</name>
    <dbReference type="NCBI Taxonomy" id="930806"/>
    <lineage>
        <taxon>Bacteria</taxon>
        <taxon>Pseudomonadati</taxon>
        <taxon>Pseudomonadota</taxon>
        <taxon>Gammaproteobacteria</taxon>
        <taxon>Cellvibrionales</taxon>
        <taxon>Halieaceae</taxon>
        <taxon>Parahalioglobus</taxon>
    </lineage>
</organism>
<dbReference type="GO" id="GO:0003677">
    <property type="term" value="F:DNA binding"/>
    <property type="evidence" value="ECO:0007669"/>
    <property type="project" value="UniProtKB-KW"/>
</dbReference>
<feature type="domain" description="RNA polymerase sigma-70" evidence="6">
    <location>
        <begin position="217"/>
        <end position="230"/>
    </location>
</feature>
<comment type="function">
    <text evidence="5">Sigma factors are initiation factors that promote the attachment of RNA polymerase to specific initiation sites and are then released.</text>
</comment>
<dbReference type="PROSITE" id="PS00715">
    <property type="entry name" value="SIGMA70_1"/>
    <property type="match status" value="1"/>
</dbReference>
<dbReference type="GO" id="GO:0006352">
    <property type="term" value="P:DNA-templated transcription initiation"/>
    <property type="evidence" value="ECO:0007669"/>
    <property type="project" value="InterPro"/>
</dbReference>
<dbReference type="RefSeq" id="WP_189475943.1">
    <property type="nucleotide sequence ID" value="NZ_BMYM01000001.1"/>
</dbReference>
<evidence type="ECO:0000256" key="1">
    <source>
        <dbReference type="ARBA" id="ARBA00023015"/>
    </source>
</evidence>
<evidence type="ECO:0000256" key="5">
    <source>
        <dbReference type="RuleBase" id="RU362124"/>
    </source>
</evidence>
<keyword evidence="3 5" id="KW-0238">DNA-binding</keyword>
<dbReference type="PANTHER" id="PTHR30603">
    <property type="entry name" value="RNA POLYMERASE SIGMA FACTOR RPO"/>
    <property type="match status" value="1"/>
</dbReference>
<dbReference type="SUPFAM" id="SSF88659">
    <property type="entry name" value="Sigma3 and sigma4 domains of RNA polymerase sigma factors"/>
    <property type="match status" value="2"/>
</dbReference>
<keyword evidence="9" id="KW-1185">Reference proteome</keyword>
<dbReference type="Gene3D" id="1.10.10.10">
    <property type="entry name" value="Winged helix-like DNA-binding domain superfamily/Winged helix DNA-binding domain"/>
    <property type="match status" value="2"/>
</dbReference>
<proteinExistence type="inferred from homology"/>
<gene>
    <name evidence="8" type="ORF">GCM10007053_11200</name>
</gene>
<dbReference type="InterPro" id="IPR000943">
    <property type="entry name" value="RNA_pol_sigma70"/>
</dbReference>
<dbReference type="EMBL" id="BMYM01000001">
    <property type="protein sequence ID" value="GHD29946.1"/>
    <property type="molecule type" value="Genomic_DNA"/>
</dbReference>
<dbReference type="PROSITE" id="PS00716">
    <property type="entry name" value="SIGMA70_2"/>
    <property type="match status" value="1"/>
</dbReference>
<name>A0A918XFZ0_9GAMM</name>
<dbReference type="Pfam" id="PF04545">
    <property type="entry name" value="Sigma70_r4"/>
    <property type="match status" value="1"/>
</dbReference>
<dbReference type="PANTHER" id="PTHR30603:SF47">
    <property type="entry name" value="RNA POLYMERASE SIGMA FACTOR SIGD, CHLOROPLASTIC"/>
    <property type="match status" value="1"/>
</dbReference>
<evidence type="ECO:0000313" key="9">
    <source>
        <dbReference type="Proteomes" id="UP000644693"/>
    </source>
</evidence>
<dbReference type="AlphaFoldDB" id="A0A918XFZ0"/>
<dbReference type="Proteomes" id="UP000644693">
    <property type="component" value="Unassembled WGS sequence"/>
</dbReference>
<dbReference type="PRINTS" id="PR00046">
    <property type="entry name" value="SIGMA70FCT"/>
</dbReference>
<evidence type="ECO:0000259" key="6">
    <source>
        <dbReference type="PROSITE" id="PS00715"/>
    </source>
</evidence>
<dbReference type="InterPro" id="IPR007624">
    <property type="entry name" value="RNA_pol_sigma70_r3"/>
</dbReference>
<reference evidence="8" key="1">
    <citation type="journal article" date="2014" name="Int. J. Syst. Evol. Microbiol.">
        <title>Complete genome sequence of Corynebacterium casei LMG S-19264T (=DSM 44701T), isolated from a smear-ripened cheese.</title>
        <authorList>
            <consortium name="US DOE Joint Genome Institute (JGI-PGF)"/>
            <person name="Walter F."/>
            <person name="Albersmeier A."/>
            <person name="Kalinowski J."/>
            <person name="Ruckert C."/>
        </authorList>
    </citation>
    <scope>NUCLEOTIDE SEQUENCE</scope>
    <source>
        <strain evidence="8">KCTC 23430</strain>
    </source>
</reference>
<evidence type="ECO:0000256" key="2">
    <source>
        <dbReference type="ARBA" id="ARBA00023082"/>
    </source>
</evidence>
<dbReference type="Gene3D" id="1.10.601.10">
    <property type="entry name" value="RNA Polymerase Primary Sigma Factor"/>
    <property type="match status" value="1"/>
</dbReference>
<feature type="domain" description="RNA polymerase sigma-70" evidence="7">
    <location>
        <begin position="386"/>
        <end position="412"/>
    </location>
</feature>
<keyword evidence="1 5" id="KW-0805">Transcription regulation</keyword>
<evidence type="ECO:0000256" key="3">
    <source>
        <dbReference type="ARBA" id="ARBA00023125"/>
    </source>
</evidence>
<keyword evidence="4 5" id="KW-0804">Transcription</keyword>
<dbReference type="InterPro" id="IPR050239">
    <property type="entry name" value="Sigma-70_RNA_pol_init_factors"/>
</dbReference>
<sequence length="430" mass="48234">MDNWTSDTDDKDLERLFAEARRYPLLTADEERTIDGDKWAAVSTMLDALVDDDNGRTWLKDWALQCGATTPDISLFRSRESHFVLRRELVDYLTGGKRAGDIDTFLAKFARSRSSASRREALDALNLPASLVVGITCWLLRKSDHTVSDAVADGLEDWENQWPAHNSDLALSEATCSVLSNAYSRYARARDTLVMHNLRLVYSIAGKNKGKGIGYLDLIQEGTLGLIRAAEKYESAKGFRFSTYCFNWITQSIRRFVGDSGGMIRYPTHVQEQVAKLYREKALEQARTGIEPGDEHLAKAAGLSLDKTRSLLQLRNMGVSLDAPQYDGEETSLLDTIPGGPFQRTENNAEIDSLNRCLLTNIQSLDPAEREVVIARWGLHDGPPLSRAEIADRLSVSREWVRQLERSALDKLADSPSIRDAYDDYEIVPI</sequence>
<accession>A0A918XFZ0</accession>
<dbReference type="SUPFAM" id="SSF88946">
    <property type="entry name" value="Sigma2 domain of RNA polymerase sigma factors"/>
    <property type="match status" value="1"/>
</dbReference>
<evidence type="ECO:0000313" key="8">
    <source>
        <dbReference type="EMBL" id="GHD29946.1"/>
    </source>
</evidence>
<dbReference type="InterPro" id="IPR013325">
    <property type="entry name" value="RNA_pol_sigma_r2"/>
</dbReference>
<keyword evidence="2 5" id="KW-0731">Sigma factor</keyword>
<comment type="similarity">
    <text evidence="5">Belongs to the sigma-70 factor family.</text>
</comment>
<dbReference type="InterPro" id="IPR036388">
    <property type="entry name" value="WH-like_DNA-bd_sf"/>
</dbReference>
<dbReference type="InterPro" id="IPR013324">
    <property type="entry name" value="RNA_pol_sigma_r3/r4-like"/>
</dbReference>
<protein>
    <recommendedName>
        <fullName evidence="5">RNA polymerase sigma factor</fullName>
    </recommendedName>
</protein>